<dbReference type="AlphaFoldDB" id="A0A090WCF2"/>
<comment type="caution">
    <text evidence="1">The sequence shown here is derived from an EMBL/GenBank/DDBJ whole genome shotgun (WGS) entry which is preliminary data.</text>
</comment>
<dbReference type="InterPro" id="IPR027417">
    <property type="entry name" value="P-loop_NTPase"/>
</dbReference>
<evidence type="ECO:0000313" key="1">
    <source>
        <dbReference type="EMBL" id="GAL74636.1"/>
    </source>
</evidence>
<name>A0A090WCF2_NONUL</name>
<accession>A0A090WCF2</accession>
<reference evidence="1 2" key="1">
    <citation type="journal article" date="2014" name="Genome Announc.">
        <title>Draft Genome Sequences of Marine Flavobacterium Nonlabens Strains NR17, NR24, NR27, NR32, NR33, and Ara13.</title>
        <authorList>
            <person name="Nakanishi M."/>
            <person name="Meirelles P."/>
            <person name="Suzuki R."/>
            <person name="Takatani N."/>
            <person name="Mino S."/>
            <person name="Suda W."/>
            <person name="Oshima K."/>
            <person name="Hattori M."/>
            <person name="Ohkuma M."/>
            <person name="Hosokawa M."/>
            <person name="Miyashita K."/>
            <person name="Thompson F.L."/>
            <person name="Niwa A."/>
            <person name="Sawabe T."/>
            <person name="Sawabe T."/>
        </authorList>
    </citation>
    <scope>NUCLEOTIDE SEQUENCE [LARGE SCALE GENOMIC DNA]</scope>
    <source>
        <strain evidence="2">JCM19275</strain>
    </source>
</reference>
<dbReference type="GO" id="GO:0005524">
    <property type="term" value="F:ATP binding"/>
    <property type="evidence" value="ECO:0007669"/>
    <property type="project" value="UniProtKB-KW"/>
</dbReference>
<keyword evidence="1" id="KW-0067">ATP-binding</keyword>
<proteinExistence type="predicted"/>
<sequence>MSKPFKIIAIRPLYKCDQDFRKSLKPGQVYQFYDNYRIDYVIKSDSVNGISKAYHVSEEIFNLDNGISVNVSALVGKNGSGKSTLFDLLYLFIYILSSDTSINSESVIKKYLVDIDELIEDAVRDYKLIKSWDENPSPEKVIELSDIAKRYDFDIEFRTVRIFNEFLEQVKSKLNNKIKYLYAEHRDELNAEEKIASGLKMSLIYEVNGIIYELTHNHRKFNYAQLNEDSRQELDFKKEFLLQDFFYNVCLNYSHHSLNSKISGKWIMKLFHKNDGYITPVVINPMRNEGNFDINKEINLSKERLMINIIHELVRNKKFLLLNKYEVTSIILSPKKPAPFLSDEGNNKYDDLVSGFLLKSIIAEKDLESLGYYKDNALGYLEKKIPKIKRNYRQIIFKGLKESDKIFKEFVSKDKNAYLKKSTSNPSVFKDD</sequence>
<dbReference type="SUPFAM" id="SSF52540">
    <property type="entry name" value="P-loop containing nucleoside triphosphate hydrolases"/>
    <property type="match status" value="1"/>
</dbReference>
<evidence type="ECO:0000313" key="2">
    <source>
        <dbReference type="Proteomes" id="UP000029647"/>
    </source>
</evidence>
<keyword evidence="1" id="KW-0547">Nucleotide-binding</keyword>
<dbReference type="EMBL" id="BBNT01000002">
    <property type="protein sequence ID" value="GAL74636.1"/>
    <property type="molecule type" value="Genomic_DNA"/>
</dbReference>
<dbReference type="Gene3D" id="3.40.50.300">
    <property type="entry name" value="P-loop containing nucleotide triphosphate hydrolases"/>
    <property type="match status" value="1"/>
</dbReference>
<protein>
    <submittedName>
        <fullName evidence="1">Predicted ATP-binding protein</fullName>
    </submittedName>
</protein>
<dbReference type="Proteomes" id="UP000029647">
    <property type="component" value="Unassembled WGS sequence"/>
</dbReference>
<organism evidence="1 2">
    <name type="scientific">Nonlabens ulvanivorans</name>
    <name type="common">Persicivirga ulvanivorans</name>
    <dbReference type="NCBI Taxonomy" id="906888"/>
    <lineage>
        <taxon>Bacteria</taxon>
        <taxon>Pseudomonadati</taxon>
        <taxon>Bacteroidota</taxon>
        <taxon>Flavobacteriia</taxon>
        <taxon>Flavobacteriales</taxon>
        <taxon>Flavobacteriaceae</taxon>
        <taxon>Nonlabens</taxon>
    </lineage>
</organism>
<gene>
    <name evidence="1" type="ORF">JCM19275_3491</name>
</gene>